<dbReference type="Proteomes" id="UP000233256">
    <property type="component" value="Unassembled WGS sequence"/>
</dbReference>
<feature type="transmembrane region" description="Helical" evidence="9">
    <location>
        <begin position="169"/>
        <end position="188"/>
    </location>
</feature>
<organism evidence="10 11">
    <name type="scientific">Candidatus Wallbacteria bacterium HGW-Wallbacteria-1</name>
    <dbReference type="NCBI Taxonomy" id="2013854"/>
    <lineage>
        <taxon>Bacteria</taxon>
        <taxon>Candidatus Walliibacteriota</taxon>
    </lineage>
</organism>
<dbReference type="InterPro" id="IPR000715">
    <property type="entry name" value="Glycosyl_transferase_4"/>
</dbReference>
<feature type="compositionally biased region" description="Polar residues" evidence="8">
    <location>
        <begin position="370"/>
        <end position="379"/>
    </location>
</feature>
<evidence type="ECO:0000313" key="10">
    <source>
        <dbReference type="EMBL" id="PKK90241.1"/>
    </source>
</evidence>
<feature type="transmembrane region" description="Helical" evidence="9">
    <location>
        <begin position="325"/>
        <end position="346"/>
    </location>
</feature>
<keyword evidence="2" id="KW-1003">Cell membrane</keyword>
<feature type="transmembrane region" description="Helical" evidence="9">
    <location>
        <begin position="245"/>
        <end position="267"/>
    </location>
</feature>
<evidence type="ECO:0000256" key="4">
    <source>
        <dbReference type="ARBA" id="ARBA00022692"/>
    </source>
</evidence>
<feature type="transmembrane region" description="Helical" evidence="9">
    <location>
        <begin position="143"/>
        <end position="162"/>
    </location>
</feature>
<proteinExistence type="predicted"/>
<comment type="cofactor">
    <cofactor evidence="7">
        <name>Mg(2+)</name>
        <dbReference type="ChEBI" id="CHEBI:18420"/>
    </cofactor>
</comment>
<reference evidence="10 11" key="1">
    <citation type="journal article" date="2017" name="ISME J.">
        <title>Potential for microbial H2 and metal transformations associated with novel bacteria and archaea in deep terrestrial subsurface sediments.</title>
        <authorList>
            <person name="Hernsdorf A.W."/>
            <person name="Amano Y."/>
            <person name="Miyakawa K."/>
            <person name="Ise K."/>
            <person name="Suzuki Y."/>
            <person name="Anantharaman K."/>
            <person name="Probst A."/>
            <person name="Burstein D."/>
            <person name="Thomas B.C."/>
            <person name="Banfield J.F."/>
        </authorList>
    </citation>
    <scope>NUCLEOTIDE SEQUENCE [LARGE SCALE GENOMIC DNA]</scope>
    <source>
        <strain evidence="10">HGW-Wallbacteria-1</strain>
    </source>
</reference>
<keyword evidence="6 9" id="KW-0472">Membrane</keyword>
<comment type="subcellular location">
    <subcellularLocation>
        <location evidence="1">Cell membrane</location>
        <topology evidence="1">Multi-pass membrane protein</topology>
    </subcellularLocation>
</comment>
<evidence type="ECO:0000256" key="1">
    <source>
        <dbReference type="ARBA" id="ARBA00004651"/>
    </source>
</evidence>
<evidence type="ECO:0000256" key="5">
    <source>
        <dbReference type="ARBA" id="ARBA00022989"/>
    </source>
</evidence>
<evidence type="ECO:0000256" key="2">
    <source>
        <dbReference type="ARBA" id="ARBA00022475"/>
    </source>
</evidence>
<dbReference type="PANTHER" id="PTHR22926:SF3">
    <property type="entry name" value="UNDECAPRENYL-PHOSPHATE ALPHA-N-ACETYLGLUCOSAMINYL 1-PHOSPHATE TRANSFERASE"/>
    <property type="match status" value="1"/>
</dbReference>
<dbReference type="EMBL" id="PGXC01000007">
    <property type="protein sequence ID" value="PKK90241.1"/>
    <property type="molecule type" value="Genomic_DNA"/>
</dbReference>
<gene>
    <name evidence="10" type="ORF">CVV64_10975</name>
</gene>
<feature type="transmembrane region" description="Helical" evidence="9">
    <location>
        <begin position="78"/>
        <end position="95"/>
    </location>
</feature>
<dbReference type="AlphaFoldDB" id="A0A2N1PPI2"/>
<feature type="region of interest" description="Disordered" evidence="8">
    <location>
        <begin position="352"/>
        <end position="379"/>
    </location>
</feature>
<dbReference type="GO" id="GO:0016780">
    <property type="term" value="F:phosphotransferase activity, for other substituted phosphate groups"/>
    <property type="evidence" value="ECO:0007669"/>
    <property type="project" value="InterPro"/>
</dbReference>
<evidence type="ECO:0000256" key="6">
    <source>
        <dbReference type="ARBA" id="ARBA00023136"/>
    </source>
</evidence>
<feature type="transmembrane region" description="Helical" evidence="9">
    <location>
        <begin position="222"/>
        <end position="239"/>
    </location>
</feature>
<protein>
    <submittedName>
        <fullName evidence="10">Undecaprenyl-phosphate alpha-N-acetylglucosaminyl 1-phosphate transferase</fullName>
    </submittedName>
</protein>
<feature type="binding site" evidence="7">
    <location>
        <position position="161"/>
    </location>
    <ligand>
        <name>Mg(2+)</name>
        <dbReference type="ChEBI" id="CHEBI:18420"/>
    </ligand>
</feature>
<dbReference type="PANTHER" id="PTHR22926">
    <property type="entry name" value="PHOSPHO-N-ACETYLMURAMOYL-PENTAPEPTIDE-TRANSFERASE"/>
    <property type="match status" value="1"/>
</dbReference>
<evidence type="ECO:0000256" key="9">
    <source>
        <dbReference type="SAM" id="Phobius"/>
    </source>
</evidence>
<feature type="compositionally biased region" description="Basic and acidic residues" evidence="8">
    <location>
        <begin position="359"/>
        <end position="369"/>
    </location>
</feature>
<dbReference type="GO" id="GO:0071555">
    <property type="term" value="P:cell wall organization"/>
    <property type="evidence" value="ECO:0007669"/>
    <property type="project" value="TreeGrafter"/>
</dbReference>
<feature type="transmembrane region" description="Helical" evidence="9">
    <location>
        <begin position="107"/>
        <end position="123"/>
    </location>
</feature>
<dbReference type="GO" id="GO:0009103">
    <property type="term" value="P:lipopolysaccharide biosynthetic process"/>
    <property type="evidence" value="ECO:0007669"/>
    <property type="project" value="TreeGrafter"/>
</dbReference>
<dbReference type="InterPro" id="IPR018480">
    <property type="entry name" value="PNAcMuramoyl-5peptid_Trfase_CS"/>
</dbReference>
<keyword evidence="4 9" id="KW-0812">Transmembrane</keyword>
<name>A0A2N1PPI2_9BACT</name>
<feature type="transmembrane region" description="Helical" evidence="9">
    <location>
        <begin position="51"/>
        <end position="72"/>
    </location>
</feature>
<comment type="caution">
    <text evidence="10">The sequence shown here is derived from an EMBL/GenBank/DDBJ whole genome shotgun (WGS) entry which is preliminary data.</text>
</comment>
<dbReference type="GO" id="GO:0046872">
    <property type="term" value="F:metal ion binding"/>
    <property type="evidence" value="ECO:0007669"/>
    <property type="project" value="UniProtKB-KW"/>
</dbReference>
<evidence type="ECO:0000313" key="11">
    <source>
        <dbReference type="Proteomes" id="UP000233256"/>
    </source>
</evidence>
<keyword evidence="7" id="KW-0460">Magnesium</keyword>
<evidence type="ECO:0000256" key="8">
    <source>
        <dbReference type="SAM" id="MobiDB-lite"/>
    </source>
</evidence>
<keyword evidence="3 10" id="KW-0808">Transferase</keyword>
<dbReference type="GO" id="GO:0044038">
    <property type="term" value="P:cell wall macromolecule biosynthetic process"/>
    <property type="evidence" value="ECO:0007669"/>
    <property type="project" value="TreeGrafter"/>
</dbReference>
<dbReference type="GO" id="GO:0005886">
    <property type="term" value="C:plasma membrane"/>
    <property type="evidence" value="ECO:0007669"/>
    <property type="project" value="UniProtKB-SubCell"/>
</dbReference>
<sequence length="379" mass="41275">MTIYIIVFLTAFFMCRLATPHVKTLAEKIGAIDYPDRRKIHAIPTARMGGLAIYLGFITAIGVGLLINAPFAKSVSPGFPGFIIGSLIIVITGILDDTTGLKPLTKFMGQFLAATVFLMMADDTGARVITNPFGTSSITLPDYLSFIISMLWIVGIVNAINFIDGLDGLANGISFLAAVTLFVVNVRLDQHFEAFAYLCLMGSCLGFAGYNEYPAKIFMGDTGSHFLGFSLACLGLLSTTKATTLSVLLIPLVSLGLPIFDVLIAVIRRSLAGKNIFYPDRRHIHHRLLEKGFTQQEAVRILYLFCTCLCIVACIFMNVRDEYATLLAILTGAIIFSFSSHLKLLWMPPGSESDIGDNTGRDVSEKSENPTDSSENPEK</sequence>
<evidence type="ECO:0000256" key="7">
    <source>
        <dbReference type="PIRSR" id="PIRSR600715-1"/>
    </source>
</evidence>
<dbReference type="Pfam" id="PF00953">
    <property type="entry name" value="Glycos_transf_4"/>
    <property type="match status" value="1"/>
</dbReference>
<dbReference type="PROSITE" id="PS01348">
    <property type="entry name" value="MRAY_2"/>
    <property type="match status" value="1"/>
</dbReference>
<dbReference type="CDD" id="cd06853">
    <property type="entry name" value="GT_WecA_like"/>
    <property type="match status" value="1"/>
</dbReference>
<feature type="binding site" evidence="7">
    <location>
        <position position="221"/>
    </location>
    <ligand>
        <name>Mg(2+)</name>
        <dbReference type="ChEBI" id="CHEBI:18420"/>
    </ligand>
</feature>
<keyword evidence="5 9" id="KW-1133">Transmembrane helix</keyword>
<evidence type="ECO:0000256" key="3">
    <source>
        <dbReference type="ARBA" id="ARBA00022679"/>
    </source>
</evidence>
<keyword evidence="7" id="KW-0479">Metal-binding</keyword>
<feature type="transmembrane region" description="Helical" evidence="9">
    <location>
        <begin position="301"/>
        <end position="319"/>
    </location>
</feature>
<accession>A0A2N1PPI2</accession>